<dbReference type="OrthoDB" id="7678938at2"/>
<dbReference type="CDD" id="cd04301">
    <property type="entry name" value="NAT_SF"/>
    <property type="match status" value="1"/>
</dbReference>
<keyword evidence="3" id="KW-1185">Reference proteome</keyword>
<proteinExistence type="predicted"/>
<dbReference type="Gene3D" id="3.40.630.30">
    <property type="match status" value="1"/>
</dbReference>
<dbReference type="HOGENOM" id="CLU_117112_4_1_6"/>
<dbReference type="eggNOG" id="COG0456">
    <property type="taxonomic scope" value="Bacteria"/>
</dbReference>
<dbReference type="PROSITE" id="PS51186">
    <property type="entry name" value="GNAT"/>
    <property type="match status" value="1"/>
</dbReference>
<evidence type="ECO:0000313" key="2">
    <source>
        <dbReference type="EMBL" id="AEG01048.1"/>
    </source>
</evidence>
<name>F9ZYE3_METMM</name>
<keyword evidence="2" id="KW-0808">Transferase</keyword>
<dbReference type="KEGG" id="mmt:Metme_2662"/>
<protein>
    <submittedName>
        <fullName evidence="2">GCN5-related N-acetyltransferase</fullName>
    </submittedName>
</protein>
<organism evidence="2 3">
    <name type="scientific">Methylomonas methanica (strain DSM 25384 / MC09)</name>
    <dbReference type="NCBI Taxonomy" id="857087"/>
    <lineage>
        <taxon>Bacteria</taxon>
        <taxon>Pseudomonadati</taxon>
        <taxon>Pseudomonadota</taxon>
        <taxon>Gammaproteobacteria</taxon>
        <taxon>Methylococcales</taxon>
        <taxon>Methylococcaceae</taxon>
        <taxon>Methylomonas</taxon>
    </lineage>
</organism>
<dbReference type="GO" id="GO:0005737">
    <property type="term" value="C:cytoplasm"/>
    <property type="evidence" value="ECO:0007669"/>
    <property type="project" value="TreeGrafter"/>
</dbReference>
<dbReference type="STRING" id="857087.Metme_2662"/>
<dbReference type="SUPFAM" id="SSF55729">
    <property type="entry name" value="Acyl-CoA N-acyltransferases (Nat)"/>
    <property type="match status" value="1"/>
</dbReference>
<dbReference type="PANTHER" id="PTHR13538:SF4">
    <property type="entry name" value="N-ALPHA-ACETYLTRANSFERASE 80"/>
    <property type="match status" value="1"/>
</dbReference>
<dbReference type="InterPro" id="IPR000182">
    <property type="entry name" value="GNAT_dom"/>
</dbReference>
<dbReference type="InterPro" id="IPR039840">
    <property type="entry name" value="NAA80"/>
</dbReference>
<dbReference type="GO" id="GO:0008080">
    <property type="term" value="F:N-acetyltransferase activity"/>
    <property type="evidence" value="ECO:0007669"/>
    <property type="project" value="InterPro"/>
</dbReference>
<reference key="2">
    <citation type="submission" date="2011-05" db="EMBL/GenBank/DDBJ databases">
        <title>Complete genome sequence of the aerobic marine methanotroph Methylomonas methanica MC09.</title>
        <authorList>
            <person name="Boden R."/>
            <person name="Cunliffe M."/>
            <person name="Scanlan J."/>
            <person name="Moussard H."/>
            <person name="Kits K.D."/>
            <person name="Klotz M."/>
            <person name="Jetten M."/>
            <person name="Vuilleumier S."/>
            <person name="Han J."/>
            <person name="Peters L."/>
            <person name="Mikhailova N."/>
            <person name="Teshima H."/>
            <person name="Tapia R."/>
            <person name="Kyrpides N."/>
            <person name="Ivanova N."/>
            <person name="Pagani I."/>
            <person name="Cheng J.-F."/>
            <person name="Goodwin L."/>
            <person name="Han C."/>
            <person name="Hauser L."/>
            <person name="Land M."/>
            <person name="Lapidus A."/>
            <person name="Lucas S."/>
            <person name="Pitluck S."/>
            <person name="Woyke T."/>
            <person name="Stein L.Y."/>
            <person name="Murrell C."/>
        </authorList>
    </citation>
    <scope>NUCLEOTIDE SEQUENCE</scope>
    <source>
        <strain>MC09</strain>
    </source>
</reference>
<dbReference type="RefSeq" id="WP_013819284.1">
    <property type="nucleotide sequence ID" value="NC_015572.1"/>
</dbReference>
<reference evidence="2 3" key="1">
    <citation type="journal article" date="2011" name="J. Bacteriol.">
        <title>Complete Genome Sequence of the Aerobic Marine Methanotroph Methylomonas methanica MC09.</title>
        <authorList>
            <person name="Boden R."/>
            <person name="Cunliffe M."/>
            <person name="Scanlan J."/>
            <person name="Moussard H."/>
            <person name="Kits K.D."/>
            <person name="Klotz M.G."/>
            <person name="Jetten M.S."/>
            <person name="Vuilleumier S."/>
            <person name="Han J."/>
            <person name="Peters L."/>
            <person name="Mikhailova N."/>
            <person name="Teshima H."/>
            <person name="Tapia R."/>
            <person name="Kyrpides N."/>
            <person name="Ivanova N."/>
            <person name="Pagani I."/>
            <person name="Cheng J.F."/>
            <person name="Goodwin L."/>
            <person name="Han C."/>
            <person name="Hauser L."/>
            <person name="Land M.L."/>
            <person name="Lapidus A."/>
            <person name="Lucas S."/>
            <person name="Pitluck S."/>
            <person name="Woyke T."/>
            <person name="Stein L."/>
            <person name="Murrell J.C."/>
        </authorList>
    </citation>
    <scope>NUCLEOTIDE SEQUENCE [LARGE SCALE GENOMIC DNA]</scope>
    <source>
        <strain evidence="2 3">MC09</strain>
    </source>
</reference>
<accession>F9ZYE3</accession>
<feature type="domain" description="N-acetyltransferase" evidence="1">
    <location>
        <begin position="1"/>
        <end position="153"/>
    </location>
</feature>
<evidence type="ECO:0000313" key="3">
    <source>
        <dbReference type="Proteomes" id="UP000008888"/>
    </source>
</evidence>
<dbReference type="AlphaFoldDB" id="F9ZYE3"/>
<sequence>MNIIDLSAEPEHIPTLAAWHHQEWAYLNPGGTLADRMNRMQGYLSKGLVPSTFVFKQDGQLAGSAALLASDMDTRPRLTPWLASVFVAPPFRRQGIGGELVRHVMSRAKLGGIETLYLFTPDQQAFYEKLGWQMLSREAYRGAVVTVMQARLQAR</sequence>
<dbReference type="Proteomes" id="UP000008888">
    <property type="component" value="Chromosome"/>
</dbReference>
<dbReference type="PANTHER" id="PTHR13538">
    <property type="entry name" value="N-ACETYLTRANSFERASE 6"/>
    <property type="match status" value="1"/>
</dbReference>
<gene>
    <name evidence="2" type="ordered locus">Metme_2662</name>
</gene>
<dbReference type="GO" id="GO:1905502">
    <property type="term" value="F:acetyl-CoA binding"/>
    <property type="evidence" value="ECO:0007669"/>
    <property type="project" value="TreeGrafter"/>
</dbReference>
<dbReference type="Pfam" id="PF13508">
    <property type="entry name" value="Acetyltransf_7"/>
    <property type="match status" value="1"/>
</dbReference>
<evidence type="ECO:0000259" key="1">
    <source>
        <dbReference type="PROSITE" id="PS51186"/>
    </source>
</evidence>
<dbReference type="InterPro" id="IPR016181">
    <property type="entry name" value="Acyl_CoA_acyltransferase"/>
</dbReference>
<dbReference type="EMBL" id="CP002738">
    <property type="protein sequence ID" value="AEG01048.1"/>
    <property type="molecule type" value="Genomic_DNA"/>
</dbReference>
<reference evidence="3" key="3">
    <citation type="submission" date="2011-05" db="EMBL/GenBank/DDBJ databases">
        <title>Complete sequence of Methylomonas methanica MC09.</title>
        <authorList>
            <consortium name="US DOE Joint Genome Institute"/>
            <person name="Lucas S."/>
            <person name="Han J."/>
            <person name="Lapidus A."/>
            <person name="Cheng J.-F."/>
            <person name="Goodwin L."/>
            <person name="Pitluck S."/>
            <person name="Peters L."/>
            <person name="Mikhailova N."/>
            <person name="Teshima H."/>
            <person name="Han C."/>
            <person name="Tapia R."/>
            <person name="Land M."/>
            <person name="Hauser L."/>
            <person name="Kyrpides N."/>
            <person name="Ivanova N."/>
            <person name="Pagani I."/>
            <person name="Stein L."/>
            <person name="Woyke T."/>
        </authorList>
    </citation>
    <scope>NUCLEOTIDE SEQUENCE [LARGE SCALE GENOMIC DNA]</scope>
    <source>
        <strain evidence="3">MC09</strain>
    </source>
</reference>